<feature type="region of interest" description="Disordered" evidence="8">
    <location>
        <begin position="579"/>
        <end position="659"/>
    </location>
</feature>
<reference evidence="11" key="1">
    <citation type="submission" date="2022-03" db="EMBL/GenBank/DDBJ databases">
        <authorList>
            <person name="Martin C."/>
        </authorList>
    </citation>
    <scope>NUCLEOTIDE SEQUENCE</scope>
</reference>
<dbReference type="InterPro" id="IPR039745">
    <property type="entry name" value="Vps54"/>
</dbReference>
<dbReference type="OrthoDB" id="10259024at2759"/>
<keyword evidence="12" id="KW-1185">Reference proteome</keyword>
<evidence type="ECO:0000256" key="5">
    <source>
        <dbReference type="ARBA" id="ARBA00022927"/>
    </source>
</evidence>
<evidence type="ECO:0000256" key="2">
    <source>
        <dbReference type="ARBA" id="ARBA00009150"/>
    </source>
</evidence>
<dbReference type="EMBL" id="CAIIXF020000008">
    <property type="protein sequence ID" value="CAH1791269.1"/>
    <property type="molecule type" value="Genomic_DNA"/>
</dbReference>
<dbReference type="Gene3D" id="6.10.250.860">
    <property type="match status" value="1"/>
</dbReference>
<sequence>MEFSQRRMSKSKISSTGSDTSSSASMAVAWKKCSYCHDSPIFKGPRDFCAHLREYHCTKEGGSYVCRYGSNKVCPSLPLEGVSDRDYEDHVARDHVAGEPGRHKKGYIHDSDGGGNRTDNTAASTPTVSEPSIVTDQYRWTVFNSKVNLPALLNDPRLTRRQTDFFTKTWGEGFEKCDILPSPYIPVITKAHFDKYLHKISKRLKKHNRYTELVPNVVQSDSNPNEVFPALKHRQFAIDHSSRAVLEQVPKLFMTPGFSLTNPDTFSAVFPWTQVESSTRTSPGSKPQQQSSKLLQEKMSHYLDLVEVQIAKQISMKSDAFFTAISSQNKLQDDMLKTCAAIKHLRDKIHKLNSVLVEGPLKIMKLTESRSNHIQAYNKLKLMATVHQTQPTIQMLLSTNEFVGAIDLISTTQEVLTQELAGIHSFRHLGSQLAEMEKLIDKMMQADFIRYATADLNRPLDEGSELMEEERLVAIVFGLLRQHKFNFIDVYREEACTAMKAAVKQTVVQAVSEAEDIDTDLPVGSLADQMRLLNFTQWMTLLGQVFVNLLIILNRVKAVCSVIITVLNLASSQQTIKPTYSGNTDPICNGSTNPFEDDLDPEDRTFPEDAGHDSGDHLVGGQGHDSPKNTLNGEGEGHDIDGETSVNNTLETSPIHLPGVTNLSSNQRLNIFTTSKRDGDVDLMVTQKDCSTLHNNIRDLLCQVCDHAHDRCVKVIVARAKHGFLEKLSSSEFVTLSREIEEFVKDCELLCGRKSMSLRGSLQSQANRFVTRFHEERKTKLSLILDNERWKQADVPEEFQDLVNFISEHKKLALPEKKADAGYSNGCDIIIEKSPSECLLVNSQKYTVVGTVLMLLKMVIEYCQCIDDIPTIAPDMLTRVIELLKIFNSRTCQLVLGAGALQLVGLKTITTKNLALASRCLQLVVYYLPMVRNHFETRLQGKQQNMMKHFDSILKDYNDHIQEISNKLVAILEGMLEAQLSRWEVKAPMPSPAFRGICKQMSKFHEAVVDLLPMPQVKEIFAKVHELFKERLHLLVVHFSVRNDGGPQHGLVSSDLAFYTGNISKLEGLQSLDYSMDSIWDKT</sequence>
<keyword evidence="5" id="KW-0653">Protein transport</keyword>
<dbReference type="InterPro" id="IPR012501">
    <property type="entry name" value="Vps54_C"/>
</dbReference>
<dbReference type="Pfam" id="PF07928">
    <property type="entry name" value="Vps54"/>
    <property type="match status" value="1"/>
</dbReference>
<feature type="region of interest" description="Disordered" evidence="8">
    <location>
        <begin position="1"/>
        <end position="21"/>
    </location>
</feature>
<evidence type="ECO:0000256" key="8">
    <source>
        <dbReference type="SAM" id="MobiDB-lite"/>
    </source>
</evidence>
<dbReference type="Pfam" id="PF10475">
    <property type="entry name" value="Vps54_N"/>
    <property type="match status" value="1"/>
</dbReference>
<accession>A0A8S4PAT5</accession>
<name>A0A8S4PAT5_OWEFU</name>
<dbReference type="GO" id="GO:0000938">
    <property type="term" value="C:GARP complex"/>
    <property type="evidence" value="ECO:0007669"/>
    <property type="project" value="InterPro"/>
</dbReference>
<feature type="compositionally biased region" description="Polar residues" evidence="8">
    <location>
        <begin position="117"/>
        <end position="128"/>
    </location>
</feature>
<dbReference type="GO" id="GO:0015031">
    <property type="term" value="P:protein transport"/>
    <property type="evidence" value="ECO:0007669"/>
    <property type="project" value="UniProtKB-KW"/>
</dbReference>
<evidence type="ECO:0000259" key="10">
    <source>
        <dbReference type="Pfam" id="PF10475"/>
    </source>
</evidence>
<organism evidence="11 12">
    <name type="scientific">Owenia fusiformis</name>
    <name type="common">Polychaete worm</name>
    <dbReference type="NCBI Taxonomy" id="6347"/>
    <lineage>
        <taxon>Eukaryota</taxon>
        <taxon>Metazoa</taxon>
        <taxon>Spiralia</taxon>
        <taxon>Lophotrochozoa</taxon>
        <taxon>Annelida</taxon>
        <taxon>Polychaeta</taxon>
        <taxon>Sedentaria</taxon>
        <taxon>Canalipalpata</taxon>
        <taxon>Sabellida</taxon>
        <taxon>Oweniida</taxon>
        <taxon>Oweniidae</taxon>
        <taxon>Owenia</taxon>
    </lineage>
</organism>
<evidence type="ECO:0000256" key="4">
    <source>
        <dbReference type="ARBA" id="ARBA00022448"/>
    </source>
</evidence>
<evidence type="ECO:0000313" key="11">
    <source>
        <dbReference type="EMBL" id="CAH1791269.1"/>
    </source>
</evidence>
<feature type="compositionally biased region" description="Basic and acidic residues" evidence="8">
    <location>
        <begin position="602"/>
        <end position="616"/>
    </location>
</feature>
<dbReference type="PANTHER" id="PTHR12965">
    <property type="entry name" value="VACUOLAR PROTEIN SORTING 54"/>
    <property type="match status" value="1"/>
</dbReference>
<dbReference type="PANTHER" id="PTHR12965:SF0">
    <property type="entry name" value="VACUOLAR PROTEIN SORTING-ASSOCIATED PROTEIN 54"/>
    <property type="match status" value="1"/>
</dbReference>
<feature type="domain" description="Vacuolar protein sorting-associated protein 54 N-terminal" evidence="10">
    <location>
        <begin position="297"/>
        <end position="448"/>
    </location>
</feature>
<keyword evidence="6" id="KW-0333">Golgi apparatus</keyword>
<keyword evidence="7" id="KW-0175">Coiled coil</keyword>
<gene>
    <name evidence="11" type="ORF">OFUS_LOCUS16370</name>
</gene>
<dbReference type="InterPro" id="IPR019515">
    <property type="entry name" value="VPS54_N"/>
</dbReference>
<dbReference type="GO" id="GO:0019905">
    <property type="term" value="F:syntaxin binding"/>
    <property type="evidence" value="ECO:0007669"/>
    <property type="project" value="TreeGrafter"/>
</dbReference>
<evidence type="ECO:0000256" key="3">
    <source>
        <dbReference type="ARBA" id="ARBA00017665"/>
    </source>
</evidence>
<feature type="compositionally biased region" description="Polar residues" evidence="8">
    <location>
        <begin position="579"/>
        <end position="594"/>
    </location>
</feature>
<dbReference type="Proteomes" id="UP000749559">
    <property type="component" value="Unassembled WGS sequence"/>
</dbReference>
<evidence type="ECO:0000256" key="1">
    <source>
        <dbReference type="ARBA" id="ARBA00004601"/>
    </source>
</evidence>
<dbReference type="Gene3D" id="1.20.1280.130">
    <property type="match status" value="1"/>
</dbReference>
<dbReference type="GO" id="GO:0006896">
    <property type="term" value="P:Golgi to vacuole transport"/>
    <property type="evidence" value="ECO:0007669"/>
    <property type="project" value="TreeGrafter"/>
</dbReference>
<comment type="caution">
    <text evidence="11">The sequence shown here is derived from an EMBL/GenBank/DDBJ whole genome shotgun (WGS) entry which is preliminary data.</text>
</comment>
<feature type="compositionally biased region" description="Low complexity" evidence="8">
    <location>
        <begin position="11"/>
        <end position="21"/>
    </location>
</feature>
<evidence type="ECO:0000256" key="6">
    <source>
        <dbReference type="ARBA" id="ARBA00023034"/>
    </source>
</evidence>
<dbReference type="GO" id="GO:0042147">
    <property type="term" value="P:retrograde transport, endosome to Golgi"/>
    <property type="evidence" value="ECO:0007669"/>
    <property type="project" value="InterPro"/>
</dbReference>
<comment type="subcellular location">
    <subcellularLocation>
        <location evidence="1">Golgi apparatus</location>
        <location evidence="1">trans-Golgi network</location>
    </subcellularLocation>
</comment>
<evidence type="ECO:0000313" key="12">
    <source>
        <dbReference type="Proteomes" id="UP000749559"/>
    </source>
</evidence>
<protein>
    <recommendedName>
        <fullName evidence="3">Vacuolar protein sorting-associated protein 54</fullName>
    </recommendedName>
</protein>
<feature type="domain" description="Vacuolar protein sorting-associated protein 54 C-terminal" evidence="9">
    <location>
        <begin position="844"/>
        <end position="973"/>
    </location>
</feature>
<proteinExistence type="inferred from homology"/>
<keyword evidence="4" id="KW-0813">Transport</keyword>
<dbReference type="GO" id="GO:0005829">
    <property type="term" value="C:cytosol"/>
    <property type="evidence" value="ECO:0007669"/>
    <property type="project" value="GOC"/>
</dbReference>
<dbReference type="AlphaFoldDB" id="A0A8S4PAT5"/>
<feature type="compositionally biased region" description="Basic and acidic residues" evidence="8">
    <location>
        <begin position="95"/>
        <end position="112"/>
    </location>
</feature>
<comment type="similarity">
    <text evidence="2">Belongs to the VPS54 family.</text>
</comment>
<evidence type="ECO:0000259" key="9">
    <source>
        <dbReference type="Pfam" id="PF07928"/>
    </source>
</evidence>
<evidence type="ECO:0000256" key="7">
    <source>
        <dbReference type="ARBA" id="ARBA00023054"/>
    </source>
</evidence>
<feature type="region of interest" description="Disordered" evidence="8">
    <location>
        <begin position="95"/>
        <end position="128"/>
    </location>
</feature>